<dbReference type="Proteomes" id="UP000248128">
    <property type="component" value="Unassembled WGS sequence"/>
</dbReference>
<dbReference type="InterPro" id="IPR006683">
    <property type="entry name" value="Thioestr_dom"/>
</dbReference>
<dbReference type="InterPro" id="IPR029069">
    <property type="entry name" value="HotDog_dom_sf"/>
</dbReference>
<evidence type="ECO:0000256" key="2">
    <source>
        <dbReference type="ARBA" id="ARBA00022801"/>
    </source>
</evidence>
<comment type="similarity">
    <text evidence="1">Belongs to the acyl coenzyme A hydrolase family.</text>
</comment>
<dbReference type="PROSITE" id="PS51770">
    <property type="entry name" value="HOTDOG_ACOT"/>
    <property type="match status" value="1"/>
</dbReference>
<dbReference type="GO" id="GO:0005737">
    <property type="term" value="C:cytoplasm"/>
    <property type="evidence" value="ECO:0007669"/>
    <property type="project" value="TreeGrafter"/>
</dbReference>
<dbReference type="PANTHER" id="PTHR11049">
    <property type="entry name" value="ACYL COENZYME A THIOESTER HYDROLASE"/>
    <property type="match status" value="1"/>
</dbReference>
<dbReference type="GO" id="GO:0006637">
    <property type="term" value="P:acyl-CoA metabolic process"/>
    <property type="evidence" value="ECO:0007669"/>
    <property type="project" value="TreeGrafter"/>
</dbReference>
<proteinExistence type="inferred from homology"/>
<name>A0A318MMW9_9BIFI</name>
<dbReference type="GO" id="GO:0052816">
    <property type="term" value="F:long-chain fatty acyl-CoA hydrolase activity"/>
    <property type="evidence" value="ECO:0007669"/>
    <property type="project" value="TreeGrafter"/>
</dbReference>
<dbReference type="OrthoDB" id="9809430at2"/>
<comment type="caution">
    <text evidence="5">The sequence shown here is derived from an EMBL/GenBank/DDBJ whole genome shotgun (WGS) entry which is preliminary data.</text>
</comment>
<dbReference type="RefSeq" id="WP_110413078.1">
    <property type="nucleotide sequence ID" value="NZ_QGLK01000004.1"/>
</dbReference>
<organism evidence="5 6">
    <name type="scientific">Bifidobacterium asteroides</name>
    <dbReference type="NCBI Taxonomy" id="1684"/>
    <lineage>
        <taxon>Bacteria</taxon>
        <taxon>Bacillati</taxon>
        <taxon>Actinomycetota</taxon>
        <taxon>Actinomycetes</taxon>
        <taxon>Bifidobacteriales</taxon>
        <taxon>Bifidobacteriaceae</taxon>
        <taxon>Bifidobacterium</taxon>
    </lineage>
</organism>
<dbReference type="Pfam" id="PF03061">
    <property type="entry name" value="4HBT"/>
    <property type="match status" value="1"/>
</dbReference>
<dbReference type="AlphaFoldDB" id="A0A318MMW9"/>
<dbReference type="Gene3D" id="3.10.129.10">
    <property type="entry name" value="Hotdog Thioesterase"/>
    <property type="match status" value="1"/>
</dbReference>
<dbReference type="InterPro" id="IPR033120">
    <property type="entry name" value="HOTDOG_ACOT"/>
</dbReference>
<evidence type="ECO:0000256" key="3">
    <source>
        <dbReference type="PROSITE-ProRule" id="PRU01106"/>
    </source>
</evidence>
<evidence type="ECO:0000313" key="5">
    <source>
        <dbReference type="EMBL" id="PXY88010.1"/>
    </source>
</evidence>
<reference evidence="5 6" key="1">
    <citation type="submission" date="2018-05" db="EMBL/GenBank/DDBJ databases">
        <title>Reference genomes for bee gut microbiota database.</title>
        <authorList>
            <person name="Ellegaard K.M."/>
        </authorList>
    </citation>
    <scope>NUCLEOTIDE SEQUENCE [LARGE SCALE GENOMIC DNA]</scope>
    <source>
        <strain evidence="5 6">ESL0199</strain>
    </source>
</reference>
<evidence type="ECO:0000259" key="4">
    <source>
        <dbReference type="PROSITE" id="PS51770"/>
    </source>
</evidence>
<sequence length="153" mass="17181">MTESIYKVHIGDFFVEPRMLNHLRITHGGAMIRECDSALGLLAEKYVNGRVLTVSIRDFSFKQRTHVGDRIDFEVTMIATSTHTMTFYVNVLMLGFGRQPVTVGEGVFVFIAVDENFNPSPVPALEVHSSDQEKFIRAVRKRYGLSLDDVAAA</sequence>
<evidence type="ECO:0000313" key="6">
    <source>
        <dbReference type="Proteomes" id="UP000248128"/>
    </source>
</evidence>
<dbReference type="EMBL" id="QGLK01000004">
    <property type="protein sequence ID" value="PXY88010.1"/>
    <property type="molecule type" value="Genomic_DNA"/>
</dbReference>
<accession>A0A318MMW9</accession>
<gene>
    <name evidence="5" type="ORF">DKK74_04995</name>
</gene>
<feature type="domain" description="HotDog ACOT-type" evidence="4">
    <location>
        <begin position="5"/>
        <end position="116"/>
    </location>
</feature>
<protein>
    <recommendedName>
        <fullName evidence="4">HotDog ACOT-type domain-containing protein</fullName>
    </recommendedName>
</protein>
<keyword evidence="2 3" id="KW-0378">Hydrolase</keyword>
<dbReference type="SUPFAM" id="SSF54637">
    <property type="entry name" value="Thioesterase/thiol ester dehydrase-isomerase"/>
    <property type="match status" value="1"/>
</dbReference>
<dbReference type="InterPro" id="IPR040170">
    <property type="entry name" value="Cytosol_ACT"/>
</dbReference>
<evidence type="ECO:0000256" key="1">
    <source>
        <dbReference type="ARBA" id="ARBA00010458"/>
    </source>
</evidence>